<dbReference type="AlphaFoldDB" id="A0A919AK09"/>
<dbReference type="RefSeq" id="WP_189907415.1">
    <property type="nucleotide sequence ID" value="NZ_BNBC01000056.1"/>
</dbReference>
<dbReference type="Proteomes" id="UP000641386">
    <property type="component" value="Unassembled WGS sequence"/>
</dbReference>
<gene>
    <name evidence="2" type="ORF">GCM10014715_76600</name>
</gene>
<reference evidence="2" key="2">
    <citation type="submission" date="2020-09" db="EMBL/GenBank/DDBJ databases">
        <authorList>
            <person name="Sun Q."/>
            <person name="Ohkuma M."/>
        </authorList>
    </citation>
    <scope>NUCLEOTIDE SEQUENCE</scope>
    <source>
        <strain evidence="2">JCM 3302</strain>
    </source>
</reference>
<accession>A0A919AK09</accession>
<evidence type="ECO:0000259" key="1">
    <source>
        <dbReference type="Pfam" id="PF18566"/>
    </source>
</evidence>
<comment type="caution">
    <text evidence="2">The sequence shown here is derived from an EMBL/GenBank/DDBJ whole genome shotgun (WGS) entry which is preliminary data.</text>
</comment>
<dbReference type="InterPro" id="IPR041411">
    <property type="entry name" value="Ldi"/>
</dbReference>
<proteinExistence type="predicted"/>
<protein>
    <recommendedName>
        <fullName evidence="1">Linalool dehydratase/isomerase domain-containing protein</fullName>
    </recommendedName>
</protein>
<evidence type="ECO:0000313" key="3">
    <source>
        <dbReference type="Proteomes" id="UP000641386"/>
    </source>
</evidence>
<feature type="domain" description="Linalool dehydratase/isomerase" evidence="1">
    <location>
        <begin position="60"/>
        <end position="389"/>
    </location>
</feature>
<dbReference type="EMBL" id="BNBC01000056">
    <property type="protein sequence ID" value="GHF09496.1"/>
    <property type="molecule type" value="Genomic_DNA"/>
</dbReference>
<keyword evidence="3" id="KW-1185">Reference proteome</keyword>
<dbReference type="Pfam" id="PF18566">
    <property type="entry name" value="Ldi"/>
    <property type="match status" value="1"/>
</dbReference>
<organism evidence="2 3">
    <name type="scientific">Streptomyces spiralis</name>
    <dbReference type="NCBI Taxonomy" id="66376"/>
    <lineage>
        <taxon>Bacteria</taxon>
        <taxon>Bacillati</taxon>
        <taxon>Actinomycetota</taxon>
        <taxon>Actinomycetes</taxon>
        <taxon>Kitasatosporales</taxon>
        <taxon>Streptomycetaceae</taxon>
        <taxon>Streptomyces</taxon>
    </lineage>
</organism>
<evidence type="ECO:0000313" key="2">
    <source>
        <dbReference type="EMBL" id="GHF09496.1"/>
    </source>
</evidence>
<sequence length="524" mass="59023">MTATLTGPPGMGVDLSSVPRLDDIQIGHLRHFENLAFLPDGDWSRMGGADPGQEWLDAYRYQLAQMAYALALTHYHHLPAAPAAVRPAYERLVAKMLRRDVWGYWRETSRSGRVVDPDLEALREAWTDPVVKENIMYSGHLYAMVGLHAMLFDDDRYDEPGALTFDWNPIFQGLGPERYEYRRSTLGEAIYWQMVENGWLGVACEPNCVFIVCNQFPMLGFRFQDLRDGTDRATEATTSYRAAWDRKGMYDAQGLQHKFWRIRQDDYVDSPDIGNPSWTASVMNAWNRDVVREVYAGQLRGALRSGPDGTITPYSPSVAMQARKALAAGDAAQLTEDLSHRWKQPTFGYLAAGLSEVGDERLTGVLAHADRFMLPTWERGGLYYPRHDTSFDGSGNMTYVDPLTGNVLLGYARLNVPDGLWSLYNRPWDAEHFAEPRLVGMRGSLDVLRACYHRDSRTLILTLRGRDDTASDAALDIAGLPPGRPFTLRQDGRETDTAAVARIGADLRVTLPVHQETTLALRWE</sequence>
<reference evidence="2" key="1">
    <citation type="journal article" date="2014" name="Int. J. Syst. Evol. Microbiol.">
        <title>Complete genome sequence of Corynebacterium casei LMG S-19264T (=DSM 44701T), isolated from a smear-ripened cheese.</title>
        <authorList>
            <consortium name="US DOE Joint Genome Institute (JGI-PGF)"/>
            <person name="Walter F."/>
            <person name="Albersmeier A."/>
            <person name="Kalinowski J."/>
            <person name="Ruckert C."/>
        </authorList>
    </citation>
    <scope>NUCLEOTIDE SEQUENCE</scope>
    <source>
        <strain evidence="2">JCM 3302</strain>
    </source>
</reference>
<name>A0A919AK09_9ACTN</name>